<dbReference type="AlphaFoldDB" id="J9GPE1"/>
<sequence length="183" mass="20522">MKRVLCPKCDNYITFDETLYSEGQSLVFVCEHCKKQFSIRIGKSKLRATRKDEVLDEQANQRDCGSLVVVENVFAYKQVLPLVEGDNVVGRRSKGTDVEVSIETSDPSMDRRHCILNVKRNKQGKVVYTLRDNDSVTGTFLMNEILGPKDRIRIEEGAIITLGATTLILRAAASDDPTATEPR</sequence>
<gene>
    <name evidence="2" type="ORF">EVA_02320</name>
</gene>
<comment type="caution">
    <text evidence="2">The sequence shown here is derived from an EMBL/GenBank/DDBJ whole genome shotgun (WGS) entry which is preliminary data.</text>
</comment>
<protein>
    <submittedName>
        <fullName evidence="2">FHA domain protein</fullName>
    </submittedName>
</protein>
<dbReference type="InterPro" id="IPR008984">
    <property type="entry name" value="SMAD_FHA_dom_sf"/>
</dbReference>
<evidence type="ECO:0000313" key="2">
    <source>
        <dbReference type="EMBL" id="EJX09569.1"/>
    </source>
</evidence>
<dbReference type="CDD" id="cd00060">
    <property type="entry name" value="FHA"/>
    <property type="match status" value="1"/>
</dbReference>
<dbReference type="SUPFAM" id="SSF49879">
    <property type="entry name" value="SMAD/FHA domain"/>
    <property type="match status" value="1"/>
</dbReference>
<dbReference type="Gene3D" id="2.60.200.20">
    <property type="match status" value="1"/>
</dbReference>
<dbReference type="Pfam" id="PF00498">
    <property type="entry name" value="FHA"/>
    <property type="match status" value="1"/>
</dbReference>
<feature type="domain" description="FHA" evidence="1">
    <location>
        <begin position="87"/>
        <end position="146"/>
    </location>
</feature>
<dbReference type="PROSITE" id="PS50006">
    <property type="entry name" value="FHA_DOMAIN"/>
    <property type="match status" value="1"/>
</dbReference>
<evidence type="ECO:0000259" key="1">
    <source>
        <dbReference type="PROSITE" id="PS50006"/>
    </source>
</evidence>
<reference evidence="2" key="1">
    <citation type="journal article" date="2012" name="PLoS ONE">
        <title>Gene sets for utilization of primary and secondary nutrition supplies in the distal gut of endangered iberian lynx.</title>
        <authorList>
            <person name="Alcaide M."/>
            <person name="Messina E."/>
            <person name="Richter M."/>
            <person name="Bargiela R."/>
            <person name="Peplies J."/>
            <person name="Huws S.A."/>
            <person name="Newbold C.J."/>
            <person name="Golyshin P.N."/>
            <person name="Simon M.A."/>
            <person name="Lopez G."/>
            <person name="Yakimov M.M."/>
            <person name="Ferrer M."/>
        </authorList>
    </citation>
    <scope>NUCLEOTIDE SEQUENCE</scope>
</reference>
<dbReference type="EMBL" id="AMCI01000363">
    <property type="protein sequence ID" value="EJX09569.1"/>
    <property type="molecule type" value="Genomic_DNA"/>
</dbReference>
<accession>J9GPE1</accession>
<organism evidence="2">
    <name type="scientific">gut metagenome</name>
    <dbReference type="NCBI Taxonomy" id="749906"/>
    <lineage>
        <taxon>unclassified sequences</taxon>
        <taxon>metagenomes</taxon>
        <taxon>organismal metagenomes</taxon>
    </lineage>
</organism>
<name>J9GPE1_9ZZZZ</name>
<proteinExistence type="predicted"/>
<dbReference type="InterPro" id="IPR000253">
    <property type="entry name" value="FHA_dom"/>
</dbReference>